<proteinExistence type="predicted"/>
<dbReference type="Pfam" id="PF19371">
    <property type="entry name" value="DUF5946"/>
    <property type="match status" value="1"/>
</dbReference>
<accession>A0A098Y8B9</accession>
<organism evidence="1 2">
    <name type="scientific">Modestobacter caceresii</name>
    <dbReference type="NCBI Taxonomy" id="1522368"/>
    <lineage>
        <taxon>Bacteria</taxon>
        <taxon>Bacillati</taxon>
        <taxon>Actinomycetota</taxon>
        <taxon>Actinomycetes</taxon>
        <taxon>Geodermatophilales</taxon>
        <taxon>Geodermatophilaceae</taxon>
        <taxon>Modestobacter</taxon>
    </lineage>
</organism>
<dbReference type="InterPro" id="IPR045990">
    <property type="entry name" value="DUF5946"/>
</dbReference>
<dbReference type="AlphaFoldDB" id="A0A098Y8B9"/>
<dbReference type="EMBL" id="JPMX01000042">
    <property type="protein sequence ID" value="KGH46719.1"/>
    <property type="molecule type" value="Genomic_DNA"/>
</dbReference>
<dbReference type="STRING" id="1522368.IN07_10740"/>
<protein>
    <submittedName>
        <fullName evidence="1">Uncharacterized protein</fullName>
    </submittedName>
</protein>
<comment type="caution">
    <text evidence="1">The sequence shown here is derived from an EMBL/GenBank/DDBJ whole genome shotgun (WGS) entry which is preliminary data.</text>
</comment>
<dbReference type="OrthoDB" id="5192968at2"/>
<dbReference type="Proteomes" id="UP000029713">
    <property type="component" value="Unassembled WGS sequence"/>
</dbReference>
<evidence type="ECO:0000313" key="1">
    <source>
        <dbReference type="EMBL" id="KGH46719.1"/>
    </source>
</evidence>
<gene>
    <name evidence="1" type="ORF">IN07_10740</name>
</gene>
<dbReference type="RefSeq" id="WP_036335659.1">
    <property type="nucleotide sequence ID" value="NZ_JPMX01000042.1"/>
</dbReference>
<sequence length="173" mass="17647">MTGADTPSPQQAPETSACPGCGAVLAVVPGLVGTHPGASASCAGLFAVTVRGLREEAGQDVRAASLLRVSTDAYDAQHLVPGGPAAAPVRLCLELERNVDHARSAALGSRVDDAAPRDLTAPARWTTTVADLAADLDVVDLPALVRAWADAVWADWAPAHDRLRAAADTALTG</sequence>
<reference evidence="1 2" key="1">
    <citation type="submission" date="2014-07" db="EMBL/GenBank/DDBJ databases">
        <title>Biosystematic studies on Modestobacter strains isolated from extreme hyper-arid desert soil and from historic building.</title>
        <authorList>
            <person name="Bukarasam K."/>
            <person name="Bull A."/>
            <person name="Girard G."/>
            <person name="van Wezel G."/>
            <person name="Goodfellow M."/>
        </authorList>
    </citation>
    <scope>NUCLEOTIDE SEQUENCE [LARGE SCALE GENOMIC DNA]</scope>
    <source>
        <strain evidence="1 2">KNN45-2b</strain>
    </source>
</reference>
<evidence type="ECO:0000313" key="2">
    <source>
        <dbReference type="Proteomes" id="UP000029713"/>
    </source>
</evidence>
<keyword evidence="2" id="KW-1185">Reference proteome</keyword>
<name>A0A098Y8B9_9ACTN</name>